<feature type="region of interest" description="Disordered" evidence="1">
    <location>
        <begin position="67"/>
        <end position="91"/>
    </location>
</feature>
<name>A0A6A5YHW6_9PLEO</name>
<dbReference type="EMBL" id="ML977361">
    <property type="protein sequence ID" value="KAF2106563.1"/>
    <property type="molecule type" value="Genomic_DNA"/>
</dbReference>
<sequence length="263" mass="29444">MLRALAGHGSRSMHSIRSLQLPRNLLFLRHGIPRAVTWPHTSIQCKSTARNAPKPIQKGKYVGAQRLRTKQSSGQQNEFGHTPPSFSEQLDEEEVAQDVLDEYYEKNQSHLQDTLGRCTAAVLAGTGLYVLLAVVDSRERPSTVVSAEMSPWIDTPEHPQSFWTTPSQIWSTLKLGWKDSDSLTLSVTGTSWLLYLAIPARGPCAVHATTNSTAIVVSCYVLFWFPPSLRRTFEDRKNIEVRSTSELESLYRTESKGRNCSLS</sequence>
<gene>
    <name evidence="2" type="ORF">BDV96DRAFT_590826</name>
</gene>
<proteinExistence type="predicted"/>
<feature type="compositionally biased region" description="Polar residues" evidence="1">
    <location>
        <begin position="70"/>
        <end position="88"/>
    </location>
</feature>
<keyword evidence="3" id="KW-1185">Reference proteome</keyword>
<evidence type="ECO:0000313" key="2">
    <source>
        <dbReference type="EMBL" id="KAF2106563.1"/>
    </source>
</evidence>
<accession>A0A6A5YHW6</accession>
<reference evidence="2" key="1">
    <citation type="journal article" date="2020" name="Stud. Mycol.">
        <title>101 Dothideomycetes genomes: a test case for predicting lifestyles and emergence of pathogens.</title>
        <authorList>
            <person name="Haridas S."/>
            <person name="Albert R."/>
            <person name="Binder M."/>
            <person name="Bloem J."/>
            <person name="Labutti K."/>
            <person name="Salamov A."/>
            <person name="Andreopoulos B."/>
            <person name="Baker S."/>
            <person name="Barry K."/>
            <person name="Bills G."/>
            <person name="Bluhm B."/>
            <person name="Cannon C."/>
            <person name="Castanera R."/>
            <person name="Culley D."/>
            <person name="Daum C."/>
            <person name="Ezra D."/>
            <person name="Gonzalez J."/>
            <person name="Henrissat B."/>
            <person name="Kuo A."/>
            <person name="Liang C."/>
            <person name="Lipzen A."/>
            <person name="Lutzoni F."/>
            <person name="Magnuson J."/>
            <person name="Mondo S."/>
            <person name="Nolan M."/>
            <person name="Ohm R."/>
            <person name="Pangilinan J."/>
            <person name="Park H.-J."/>
            <person name="Ramirez L."/>
            <person name="Alfaro M."/>
            <person name="Sun H."/>
            <person name="Tritt A."/>
            <person name="Yoshinaga Y."/>
            <person name="Zwiers L.-H."/>
            <person name="Turgeon B."/>
            <person name="Goodwin S."/>
            <person name="Spatafora J."/>
            <person name="Crous P."/>
            <person name="Grigoriev I."/>
        </authorList>
    </citation>
    <scope>NUCLEOTIDE SEQUENCE</scope>
    <source>
        <strain evidence="2">CBS 627.86</strain>
    </source>
</reference>
<organism evidence="2 3">
    <name type="scientific">Lophiotrema nucula</name>
    <dbReference type="NCBI Taxonomy" id="690887"/>
    <lineage>
        <taxon>Eukaryota</taxon>
        <taxon>Fungi</taxon>
        <taxon>Dikarya</taxon>
        <taxon>Ascomycota</taxon>
        <taxon>Pezizomycotina</taxon>
        <taxon>Dothideomycetes</taxon>
        <taxon>Pleosporomycetidae</taxon>
        <taxon>Pleosporales</taxon>
        <taxon>Lophiotremataceae</taxon>
        <taxon>Lophiotrema</taxon>
    </lineage>
</organism>
<evidence type="ECO:0000313" key="3">
    <source>
        <dbReference type="Proteomes" id="UP000799770"/>
    </source>
</evidence>
<dbReference type="AlphaFoldDB" id="A0A6A5YHW6"/>
<dbReference type="Proteomes" id="UP000799770">
    <property type="component" value="Unassembled WGS sequence"/>
</dbReference>
<protein>
    <submittedName>
        <fullName evidence="2">Uncharacterized protein</fullName>
    </submittedName>
</protein>
<evidence type="ECO:0000256" key="1">
    <source>
        <dbReference type="SAM" id="MobiDB-lite"/>
    </source>
</evidence>